<accession>A0A9X5FF18</accession>
<comment type="caution">
    <text evidence="2">The sequence shown here is derived from an EMBL/GenBank/DDBJ whole genome shotgun (WGS) entry which is preliminary data.</text>
</comment>
<dbReference type="EMBL" id="JAAXOW010000001">
    <property type="protein sequence ID" value="NKX92806.1"/>
    <property type="molecule type" value="Genomic_DNA"/>
</dbReference>
<dbReference type="RefSeq" id="WP_168446798.1">
    <property type="nucleotide sequence ID" value="NZ_JAAXOW010000001.1"/>
</dbReference>
<protein>
    <recommendedName>
        <fullName evidence="4">Restriction endonuclease</fullName>
    </recommendedName>
</protein>
<feature type="region of interest" description="Disordered" evidence="1">
    <location>
        <begin position="256"/>
        <end position="284"/>
    </location>
</feature>
<name>A0A9X5FF18_9MICO</name>
<organism evidence="2 3">
    <name type="scientific">Sanguibacter hominis ATCC BAA-789</name>
    <dbReference type="NCBI Taxonomy" id="1312740"/>
    <lineage>
        <taxon>Bacteria</taxon>
        <taxon>Bacillati</taxon>
        <taxon>Actinomycetota</taxon>
        <taxon>Actinomycetes</taxon>
        <taxon>Micrococcales</taxon>
        <taxon>Sanguibacteraceae</taxon>
        <taxon>Sanguibacter</taxon>
    </lineage>
</organism>
<keyword evidence="3" id="KW-1185">Reference proteome</keyword>
<dbReference type="Proteomes" id="UP000774283">
    <property type="component" value="Unassembled WGS sequence"/>
</dbReference>
<evidence type="ECO:0000313" key="3">
    <source>
        <dbReference type="Proteomes" id="UP000774283"/>
    </source>
</evidence>
<proteinExistence type="predicted"/>
<reference evidence="2 3" key="1">
    <citation type="submission" date="2020-04" db="EMBL/GenBank/DDBJ databases">
        <title>MicrobeNet Type strains.</title>
        <authorList>
            <person name="Nicholson A.C."/>
        </authorList>
    </citation>
    <scope>NUCLEOTIDE SEQUENCE [LARGE SCALE GENOMIC DNA]</scope>
    <source>
        <strain evidence="2 3">ATCC BAA-789</strain>
    </source>
</reference>
<evidence type="ECO:0008006" key="4">
    <source>
        <dbReference type="Google" id="ProtNLM"/>
    </source>
</evidence>
<sequence length="363" mass="40088">MADEKSSRKPSAKALAWPLFDRIVADGLNEWGTYTNPWIRHEDGSLHYQPDYPTLQRLLGVPLHLRAETTTGVPALAIDVWIAYELRRAGFAPDVVWPRATHPRIMPSAITALLDALPKGQAADLRERLAKEGHVRGVSQASASILGKNYRKQVDVIIADWSTGPELLISTKRMDSSYGKNAPNRVEESYGDAKNLRLRHPLAALGFAFGLRNDVFDREPLAAEWLLDLLGKMGREDDAYHATCVILMEYGKDVPALPDTGGDEERRAAAAGLEGPPPDDEPVEVTESEMDRTLAQLPWVRIDHNRTPQNLSPATFLAAMANHVLETTPINMHVAARRTRFEAAASDEANALPGAHRHNGDTR</sequence>
<gene>
    <name evidence="2" type="ORF">HF995_05885</name>
</gene>
<evidence type="ECO:0000313" key="2">
    <source>
        <dbReference type="EMBL" id="NKX92806.1"/>
    </source>
</evidence>
<dbReference type="AlphaFoldDB" id="A0A9X5FF18"/>
<evidence type="ECO:0000256" key="1">
    <source>
        <dbReference type="SAM" id="MobiDB-lite"/>
    </source>
</evidence>